<keyword evidence="2" id="KW-1185">Reference proteome</keyword>
<comment type="caution">
    <text evidence="1">The sequence shown here is derived from an EMBL/GenBank/DDBJ whole genome shotgun (WGS) entry which is preliminary data.</text>
</comment>
<gene>
    <name evidence="1" type="ORF">EII11_06980</name>
</gene>
<dbReference type="RefSeq" id="WP_124870653.1">
    <property type="nucleotide sequence ID" value="NZ_RQZF01000006.1"/>
</dbReference>
<name>A0A3P1SDT5_9ACTO</name>
<protein>
    <submittedName>
        <fullName evidence="1">Uncharacterized protein</fullName>
    </submittedName>
</protein>
<evidence type="ECO:0000313" key="2">
    <source>
        <dbReference type="Proteomes" id="UP000280444"/>
    </source>
</evidence>
<proteinExistence type="predicted"/>
<reference evidence="1 2" key="1">
    <citation type="submission" date="2018-11" db="EMBL/GenBank/DDBJ databases">
        <title>Genomes From Bacteria Associated with the Canine Oral Cavity: a Test Case for Automated Genome-Based Taxonomic Assignment.</title>
        <authorList>
            <person name="Coil D.A."/>
            <person name="Jospin G."/>
            <person name="Darling A.E."/>
            <person name="Wallis C."/>
            <person name="Davis I.J."/>
            <person name="Harris S."/>
            <person name="Eisen J.A."/>
            <person name="Holcombe L.J."/>
            <person name="O'Flynn C."/>
        </authorList>
    </citation>
    <scope>NUCLEOTIDE SEQUENCE [LARGE SCALE GENOMIC DNA]</scope>
    <source>
        <strain evidence="1 2">OH770</strain>
    </source>
</reference>
<accession>A0A3P1SDT5</accession>
<dbReference type="EMBL" id="RQZF01000006">
    <property type="protein sequence ID" value="RRC95137.1"/>
    <property type="molecule type" value="Genomic_DNA"/>
</dbReference>
<dbReference type="AlphaFoldDB" id="A0A3P1SDT5"/>
<organism evidence="1 2">
    <name type="scientific">Schaalia canis</name>
    <dbReference type="NCBI Taxonomy" id="100469"/>
    <lineage>
        <taxon>Bacteria</taxon>
        <taxon>Bacillati</taxon>
        <taxon>Actinomycetota</taxon>
        <taxon>Actinomycetes</taxon>
        <taxon>Actinomycetales</taxon>
        <taxon>Actinomycetaceae</taxon>
        <taxon>Schaalia</taxon>
    </lineage>
</organism>
<evidence type="ECO:0000313" key="1">
    <source>
        <dbReference type="EMBL" id="RRC95137.1"/>
    </source>
</evidence>
<dbReference type="OrthoDB" id="3255669at2"/>
<dbReference type="Proteomes" id="UP000280444">
    <property type="component" value="Unassembled WGS sequence"/>
</dbReference>
<sequence>MGLRTILTLAGVAGAAAIVATGFPKRIGVTRSEAEAVLPGDDILPGASFVTDRAVSIEASPEVVWSVLKNVVQEDDDMGIVVDDENAALVLASAEVAVDEHGTAKDVDATWAFVLIPEDINRTRLHLRERHQPHCVAAQAACWADATFMSLMTMNILRDIKLLAESGGNTEE</sequence>